<gene>
    <name evidence="3" type="ORF">TRIREDRAFT_122497</name>
</gene>
<dbReference type="Pfam" id="PF13376">
    <property type="entry name" value="OmdA"/>
    <property type="match status" value="1"/>
</dbReference>
<dbReference type="Proteomes" id="UP000008984">
    <property type="component" value="Unassembled WGS sequence"/>
</dbReference>
<dbReference type="eggNOG" id="ENOG502SPWU">
    <property type="taxonomic scope" value="Eukaryota"/>
</dbReference>
<protein>
    <submittedName>
        <fullName evidence="3">Predicted protein</fullName>
    </submittedName>
</protein>
<organism evidence="4">
    <name type="scientific">Hypocrea jecorina (strain QM6a)</name>
    <name type="common">Trichoderma reesei</name>
    <dbReference type="NCBI Taxonomy" id="431241"/>
    <lineage>
        <taxon>Eukaryota</taxon>
        <taxon>Fungi</taxon>
        <taxon>Dikarya</taxon>
        <taxon>Ascomycota</taxon>
        <taxon>Pezizomycotina</taxon>
        <taxon>Sordariomycetes</taxon>
        <taxon>Hypocreomycetidae</taxon>
        <taxon>Hypocreales</taxon>
        <taxon>Hypocreaceae</taxon>
        <taxon>Trichoderma</taxon>
    </lineage>
</organism>
<dbReference type="STRING" id="431241.G0RN14"/>
<feature type="transmembrane region" description="Helical" evidence="2">
    <location>
        <begin position="331"/>
        <end position="352"/>
    </location>
</feature>
<evidence type="ECO:0000256" key="2">
    <source>
        <dbReference type="SAM" id="Phobius"/>
    </source>
</evidence>
<keyword evidence="4" id="KW-1185">Reference proteome</keyword>
<feature type="region of interest" description="Disordered" evidence="1">
    <location>
        <begin position="1"/>
        <end position="83"/>
    </location>
</feature>
<feature type="compositionally biased region" description="Low complexity" evidence="1">
    <location>
        <begin position="69"/>
        <end position="83"/>
    </location>
</feature>
<feature type="transmembrane region" description="Helical" evidence="2">
    <location>
        <begin position="383"/>
        <end position="406"/>
    </location>
</feature>
<reference evidence="3 4" key="1">
    <citation type="journal article" date="2008" name="Nat. Biotechnol.">
        <title>Genome sequencing and analysis of the biomass-degrading fungus Trichoderma reesei (syn. Hypocrea jecorina).</title>
        <authorList>
            <person name="Martinez D."/>
            <person name="Berka R.M."/>
            <person name="Henrissat B."/>
            <person name="Saloheimo M."/>
            <person name="Arvas M."/>
            <person name="Baker S.E."/>
            <person name="Chapman J."/>
            <person name="Chertkov O."/>
            <person name="Coutinho P.M."/>
            <person name="Cullen D."/>
            <person name="Danchin E.G."/>
            <person name="Grigoriev I.V."/>
            <person name="Harris P."/>
            <person name="Jackson M."/>
            <person name="Kubicek C.P."/>
            <person name="Han C.S."/>
            <person name="Ho I."/>
            <person name="Larrondo L.F."/>
            <person name="de Leon A.L."/>
            <person name="Magnuson J.K."/>
            <person name="Merino S."/>
            <person name="Misra M."/>
            <person name="Nelson B."/>
            <person name="Putnam N."/>
            <person name="Robbertse B."/>
            <person name="Salamov A.A."/>
            <person name="Schmoll M."/>
            <person name="Terry A."/>
            <person name="Thayer N."/>
            <person name="Westerholm-Parvinen A."/>
            <person name="Schoch C.L."/>
            <person name="Yao J."/>
            <person name="Barabote R."/>
            <person name="Nelson M.A."/>
            <person name="Detter C."/>
            <person name="Bruce D."/>
            <person name="Kuske C.R."/>
            <person name="Xie G."/>
            <person name="Richardson P."/>
            <person name="Rokhsar D.S."/>
            <person name="Lucas S.M."/>
            <person name="Rubin E.M."/>
            <person name="Dunn-Coleman N."/>
            <person name="Ward M."/>
            <person name="Brettin T.S."/>
        </authorList>
    </citation>
    <scope>NUCLEOTIDE SEQUENCE [LARGE SCALE GENOMIC DNA]</scope>
    <source>
        <strain evidence="3 4">QM6a</strain>
    </source>
</reference>
<proteinExistence type="predicted"/>
<feature type="transmembrane region" description="Helical" evidence="2">
    <location>
        <begin position="358"/>
        <end position="376"/>
    </location>
</feature>
<dbReference type="RefSeq" id="XP_006966592.1">
    <property type="nucleotide sequence ID" value="XM_006966530.1"/>
</dbReference>
<evidence type="ECO:0000256" key="1">
    <source>
        <dbReference type="SAM" id="MobiDB-lite"/>
    </source>
</evidence>
<evidence type="ECO:0000313" key="4">
    <source>
        <dbReference type="Proteomes" id="UP000008984"/>
    </source>
</evidence>
<dbReference type="EMBL" id="GL985068">
    <property type="protein sequence ID" value="EGR47472.1"/>
    <property type="molecule type" value="Genomic_DNA"/>
</dbReference>
<keyword evidence="2" id="KW-0472">Membrane</keyword>
<dbReference type="OrthoDB" id="10263401at2759"/>
<dbReference type="HOGENOM" id="CLU_580108_0_0_1"/>
<feature type="transmembrane region" description="Helical" evidence="2">
    <location>
        <begin position="284"/>
        <end position="310"/>
    </location>
</feature>
<dbReference type="AlphaFoldDB" id="G0RN14"/>
<dbReference type="VEuPathDB" id="FungiDB:TRIREDRAFT_122497"/>
<dbReference type="GeneID" id="18483413"/>
<keyword evidence="2" id="KW-0812">Transmembrane</keyword>
<evidence type="ECO:0000313" key="3">
    <source>
        <dbReference type="EMBL" id="EGR47472.1"/>
    </source>
</evidence>
<sequence length="471" mass="52211">MPNQRVTRSASTKATAKASSLSPSSPSISSTASTNLTTSRFRVTTSSSPSPRTVVKSNAKTKSRPPPHSKSSSSSSSSSDQPISFPSASAFDQYLLRSGPSTLSGIWLRITKKSSISRFPSVTYHEAVDIALCHGWIDGQRKSLDDISFLQRFTPRRPRSLWSRRNVERVEALTAEGRMRPTGIAAVEAAKEDGRWERAYAGPATMEVPGDFEDALASNEAARAVFEELSKAQRYSFLWRIQTAVKSETRERRIKEFVDLLAEGKTLQSSNARYLVSYLVFRPFVVFVIIIIIIIFILFIILLIISRFNPPVARRAMPRRYKFKPGSQTQPPYICNFILFLFVAVLLLLIVIVIVTSAVVVVAVAVLFIIFFWANMFGFLPRFAILLALPPFFIIIPTIVTLVIAVHDCCTSSALPDGGWFWLGAGKGRRVLIRGVVPITMAVFSVAASVALREVEISNTARVVFKDLIPR</sequence>
<name>G0RN14_HYPJQ</name>
<feature type="compositionally biased region" description="Low complexity" evidence="1">
    <location>
        <begin position="7"/>
        <end position="55"/>
    </location>
</feature>
<accession>G0RN14</accession>
<feature type="transmembrane region" description="Helical" evidence="2">
    <location>
        <begin position="431"/>
        <end position="452"/>
    </location>
</feature>
<dbReference type="KEGG" id="tre:TRIREDRAFT_122497"/>
<keyword evidence="2" id="KW-1133">Transmembrane helix</keyword>